<gene>
    <name evidence="7" type="ORF">F1C12_11295</name>
</gene>
<dbReference type="GO" id="GO:0005524">
    <property type="term" value="F:ATP binding"/>
    <property type="evidence" value="ECO:0007669"/>
    <property type="project" value="UniProtKB-KW"/>
</dbReference>
<proteinExistence type="predicted"/>
<evidence type="ECO:0000256" key="3">
    <source>
        <dbReference type="ARBA" id="ARBA00022741"/>
    </source>
</evidence>
<keyword evidence="5" id="KW-0046">Antibiotic resistance</keyword>
<dbReference type="Pfam" id="PF00005">
    <property type="entry name" value="ABC_tran"/>
    <property type="match status" value="1"/>
</dbReference>
<keyword evidence="2" id="KW-0813">Transport</keyword>
<dbReference type="InterPro" id="IPR003439">
    <property type="entry name" value="ABC_transporter-like_ATP-bd"/>
</dbReference>
<dbReference type="PANTHER" id="PTHR42711:SF19">
    <property type="entry name" value="DOXORUBICIN RESISTANCE ATP-BINDING PROTEIN DRRA"/>
    <property type="match status" value="1"/>
</dbReference>
<evidence type="ECO:0000259" key="6">
    <source>
        <dbReference type="PROSITE" id="PS50893"/>
    </source>
</evidence>
<dbReference type="InterPro" id="IPR050763">
    <property type="entry name" value="ABC_transporter_ATP-binding"/>
</dbReference>
<dbReference type="GO" id="GO:0046677">
    <property type="term" value="P:response to antibiotic"/>
    <property type="evidence" value="ECO:0007669"/>
    <property type="project" value="UniProtKB-KW"/>
</dbReference>
<dbReference type="PROSITE" id="PS00211">
    <property type="entry name" value="ABC_TRANSPORTER_1"/>
    <property type="match status" value="1"/>
</dbReference>
<dbReference type="GO" id="GO:0016887">
    <property type="term" value="F:ATP hydrolysis activity"/>
    <property type="evidence" value="ECO:0007669"/>
    <property type="project" value="InterPro"/>
</dbReference>
<dbReference type="EMBL" id="CP043641">
    <property type="protein sequence ID" value="QNE35652.1"/>
    <property type="molecule type" value="Genomic_DNA"/>
</dbReference>
<dbReference type="PROSITE" id="PS50893">
    <property type="entry name" value="ABC_TRANSPORTER_2"/>
    <property type="match status" value="1"/>
</dbReference>
<evidence type="ECO:0000313" key="8">
    <source>
        <dbReference type="Proteomes" id="UP000515511"/>
    </source>
</evidence>
<feature type="domain" description="ABC transporter" evidence="6">
    <location>
        <begin position="23"/>
        <end position="260"/>
    </location>
</feature>
<dbReference type="PANTHER" id="PTHR42711">
    <property type="entry name" value="ABC TRANSPORTER ATP-BINDING PROTEIN"/>
    <property type="match status" value="1"/>
</dbReference>
<dbReference type="Pfam" id="PF13732">
    <property type="entry name" value="DrrA1-3_C"/>
    <property type="match status" value="1"/>
</dbReference>
<dbReference type="GO" id="GO:0005886">
    <property type="term" value="C:plasma membrane"/>
    <property type="evidence" value="ECO:0007669"/>
    <property type="project" value="UniProtKB-SubCell"/>
</dbReference>
<dbReference type="KEGG" id="lse:F1C12_11295"/>
<dbReference type="InterPro" id="IPR017871">
    <property type="entry name" value="ABC_transporter-like_CS"/>
</dbReference>
<sequence>MPAAVAARDERKPPVASQNGSAIAAEHLVKSYSGGRGKPAVRAVDDLGFEVASGTVFGLLGPNGAGKSTTMKILSTLTRADAGSAFVAGIDVSRNPGRVRRAIGFVAQKPVSDPNDTGAENLVLAGRLQGMTGRDAKARARELLDRFGLTEHASRSVRTYSGGMARKLDVAIGLMHRPEVLFLDEPTTGLDPEARAELWAELERMTGAENLTVLLTTHYLDEADRLADRLAIVDHGRIVTGGTPEELKNGLRGDAVIVELSPDADPFAALTALERVDALREVGGDGRTLRARADNGAATLPAALAALEAAAVAVASATVARPSLDDVYLRHTGRTFTRAQESAEHVLESAS</sequence>
<evidence type="ECO:0000256" key="1">
    <source>
        <dbReference type="ARBA" id="ARBA00004202"/>
    </source>
</evidence>
<evidence type="ECO:0000256" key="2">
    <source>
        <dbReference type="ARBA" id="ARBA00022448"/>
    </source>
</evidence>
<dbReference type="Proteomes" id="UP000515511">
    <property type="component" value="Chromosome"/>
</dbReference>
<organism evidence="7 8">
    <name type="scientific">Leifsonia shinshuensis</name>
    <dbReference type="NCBI Taxonomy" id="150026"/>
    <lineage>
        <taxon>Bacteria</taxon>
        <taxon>Bacillati</taxon>
        <taxon>Actinomycetota</taxon>
        <taxon>Actinomycetes</taxon>
        <taxon>Micrococcales</taxon>
        <taxon>Microbacteriaceae</taxon>
        <taxon>Leifsonia</taxon>
    </lineage>
</organism>
<dbReference type="InterPro" id="IPR003593">
    <property type="entry name" value="AAA+_ATPase"/>
</dbReference>
<evidence type="ECO:0000256" key="5">
    <source>
        <dbReference type="ARBA" id="ARBA00023251"/>
    </source>
</evidence>
<comment type="subcellular location">
    <subcellularLocation>
        <location evidence="1">Cell membrane</location>
        <topology evidence="1">Peripheral membrane protein</topology>
    </subcellularLocation>
</comment>
<accession>A0A7G6YAY7</accession>
<name>A0A7G6YAY7_9MICO</name>
<keyword evidence="3" id="KW-0547">Nucleotide-binding</keyword>
<dbReference type="AlphaFoldDB" id="A0A7G6YAY7"/>
<protein>
    <submittedName>
        <fullName evidence="7">ATP-binding cassette domain-containing protein</fullName>
    </submittedName>
</protein>
<dbReference type="SMART" id="SM00382">
    <property type="entry name" value="AAA"/>
    <property type="match status" value="1"/>
</dbReference>
<keyword evidence="4 7" id="KW-0067">ATP-binding</keyword>
<dbReference type="SUPFAM" id="SSF52540">
    <property type="entry name" value="P-loop containing nucleoside triphosphate hydrolases"/>
    <property type="match status" value="1"/>
</dbReference>
<dbReference type="Gene3D" id="3.40.50.300">
    <property type="entry name" value="P-loop containing nucleotide triphosphate hydrolases"/>
    <property type="match status" value="1"/>
</dbReference>
<dbReference type="InterPro" id="IPR027417">
    <property type="entry name" value="P-loop_NTPase"/>
</dbReference>
<reference evidence="8" key="1">
    <citation type="submission" date="2019-09" db="EMBL/GenBank/DDBJ databases">
        <title>Antimicrobial potential of Antarctic Bacteria.</title>
        <authorList>
            <person name="Benaud N."/>
            <person name="Edwards R.J."/>
            <person name="Ferrari B.C."/>
        </authorList>
    </citation>
    <scope>NUCLEOTIDE SEQUENCE [LARGE SCALE GENOMIC DNA]</scope>
    <source>
        <strain evidence="8">INR9</strain>
    </source>
</reference>
<evidence type="ECO:0000313" key="7">
    <source>
        <dbReference type="EMBL" id="QNE35652.1"/>
    </source>
</evidence>
<dbReference type="InterPro" id="IPR025302">
    <property type="entry name" value="DrrA1/2-like_C"/>
</dbReference>
<evidence type="ECO:0000256" key="4">
    <source>
        <dbReference type="ARBA" id="ARBA00022840"/>
    </source>
</evidence>